<dbReference type="Pfam" id="PF00884">
    <property type="entry name" value="Sulfatase"/>
    <property type="match status" value="1"/>
</dbReference>
<name>A0ABP4PRG1_9ACTN</name>
<evidence type="ECO:0000313" key="5">
    <source>
        <dbReference type="Proteomes" id="UP001500190"/>
    </source>
</evidence>
<dbReference type="InterPro" id="IPR017850">
    <property type="entry name" value="Alkaline_phosphatase_core_sf"/>
</dbReference>
<dbReference type="PANTHER" id="PTHR45953">
    <property type="entry name" value="IDURONATE 2-SULFATASE"/>
    <property type="match status" value="1"/>
</dbReference>
<dbReference type="InterPro" id="IPR000917">
    <property type="entry name" value="Sulfatase_N"/>
</dbReference>
<evidence type="ECO:0000256" key="2">
    <source>
        <dbReference type="ARBA" id="ARBA00022801"/>
    </source>
</evidence>
<dbReference type="PANTHER" id="PTHR45953:SF1">
    <property type="entry name" value="IDURONATE 2-SULFATASE"/>
    <property type="match status" value="1"/>
</dbReference>
<dbReference type="SUPFAM" id="SSF53649">
    <property type="entry name" value="Alkaline phosphatase-like"/>
    <property type="match status" value="1"/>
</dbReference>
<evidence type="ECO:0000259" key="3">
    <source>
        <dbReference type="Pfam" id="PF00884"/>
    </source>
</evidence>
<proteinExistence type="predicted"/>
<reference evidence="5" key="1">
    <citation type="journal article" date="2019" name="Int. J. Syst. Evol. Microbiol.">
        <title>The Global Catalogue of Microorganisms (GCM) 10K type strain sequencing project: providing services to taxonomists for standard genome sequencing and annotation.</title>
        <authorList>
            <consortium name="The Broad Institute Genomics Platform"/>
            <consortium name="The Broad Institute Genome Sequencing Center for Infectious Disease"/>
            <person name="Wu L."/>
            <person name="Ma J."/>
        </authorList>
    </citation>
    <scope>NUCLEOTIDE SEQUENCE [LARGE SCALE GENOMIC DNA]</scope>
    <source>
        <strain evidence="5">JCM 14304</strain>
    </source>
</reference>
<keyword evidence="5" id="KW-1185">Reference proteome</keyword>
<dbReference type="RefSeq" id="WP_344192635.1">
    <property type="nucleotide sequence ID" value="NZ_BAAAND010000006.1"/>
</dbReference>
<dbReference type="Gene3D" id="3.40.720.10">
    <property type="entry name" value="Alkaline Phosphatase, subunit A"/>
    <property type="match status" value="1"/>
</dbReference>
<gene>
    <name evidence="4" type="ORF">GCM10009742_36220</name>
</gene>
<dbReference type="Proteomes" id="UP001500190">
    <property type="component" value="Unassembled WGS sequence"/>
</dbReference>
<keyword evidence="2" id="KW-0378">Hydrolase</keyword>
<dbReference type="EMBL" id="BAAAND010000006">
    <property type="protein sequence ID" value="GAA1586908.1"/>
    <property type="molecule type" value="Genomic_DNA"/>
</dbReference>
<evidence type="ECO:0000256" key="1">
    <source>
        <dbReference type="ARBA" id="ARBA00022723"/>
    </source>
</evidence>
<protein>
    <submittedName>
        <fullName evidence="4">Arylsulfatase</fullName>
    </submittedName>
</protein>
<sequence>MSRPNIWLILCDQLRADALGCYGNPIVETPAIDALAARGALFRSAYTPSPVCVPARASLITGREPYVNECYDNGSPMPDGPTLMSELTAAGYRTHGVGKMHFTPDGDALRGFQTRDSEEEFGTTESDDYLAWVRDQGFGHVEYPHGLRDEMYYVPQLSQLPAELHPTTWVADRSIDFLRTEDGPFFLWSSFIAPHPPFTPPAPWHQRYPASLMPDPQLPLSGDGLLTAYNRLQNRYKYRDGGRDRRLWQLIKSYYYASVTYVDHQIGRVVEELKRRGQFENTVIVLTADHGEFLGDYGCFGKRSFLDAAARVPMICSGPGFAPGPVDAPAGLVDVLPTVLTTAGVPIPATDGVPLQNPERDRVVFGQFQQGELGLYAVITDEWKYIWSAPDAKEYLIDRRRDPGETVNHAYNIRVRDTVVELRGQAAKHFPDLAETDFDTLSANRPLIVGAAPGNGGRDGLLALDRDADAATIVVQWD</sequence>
<organism evidence="4 5">
    <name type="scientific">Kribbella karoonensis</name>
    <dbReference type="NCBI Taxonomy" id="324851"/>
    <lineage>
        <taxon>Bacteria</taxon>
        <taxon>Bacillati</taxon>
        <taxon>Actinomycetota</taxon>
        <taxon>Actinomycetes</taxon>
        <taxon>Propionibacteriales</taxon>
        <taxon>Kribbellaceae</taxon>
        <taxon>Kribbella</taxon>
    </lineage>
</organism>
<keyword evidence="1" id="KW-0479">Metal-binding</keyword>
<feature type="domain" description="Sulfatase N-terminal" evidence="3">
    <location>
        <begin position="4"/>
        <end position="345"/>
    </location>
</feature>
<evidence type="ECO:0000313" key="4">
    <source>
        <dbReference type="EMBL" id="GAA1586908.1"/>
    </source>
</evidence>
<accession>A0ABP4PRG1</accession>
<comment type="caution">
    <text evidence="4">The sequence shown here is derived from an EMBL/GenBank/DDBJ whole genome shotgun (WGS) entry which is preliminary data.</text>
</comment>